<dbReference type="InterPro" id="IPR011050">
    <property type="entry name" value="Pectin_lyase_fold/virulence"/>
</dbReference>
<gene>
    <name evidence="1" type="ordered locus">Metig_0509</name>
</gene>
<evidence type="ECO:0000313" key="2">
    <source>
        <dbReference type="Proteomes" id="UP000009227"/>
    </source>
</evidence>
<proteinExistence type="predicted"/>
<dbReference type="GeneID" id="10643346"/>
<sequence>MLSYHPTAIKLNNARDVVLRNVIIKNFPVGIVAENSQVSMSRVYLHNNDIGLDVHSSNLTIANSQFSNRGADIVIKGKSRVEIIDTVVRKILNIIGTSSQLDNEALNIGYLAHKILTTTDANEKEHLWSKIKHYIRTTIIKGEYIADWIIRIKGLIEIFGL</sequence>
<dbReference type="Proteomes" id="UP000009227">
    <property type="component" value="Chromosome"/>
</dbReference>
<accession>F6BBQ6</accession>
<dbReference type="SUPFAM" id="SSF51126">
    <property type="entry name" value="Pectin lyase-like"/>
    <property type="match status" value="1"/>
</dbReference>
<keyword evidence="2" id="KW-1185">Reference proteome</keyword>
<reference evidence="1 2" key="1">
    <citation type="submission" date="2011-05" db="EMBL/GenBank/DDBJ databases">
        <title>Complete sequence of Methanotorris igneus Kol 5.</title>
        <authorList>
            <consortium name="US DOE Joint Genome Institute"/>
            <person name="Lucas S."/>
            <person name="Han J."/>
            <person name="Lapidus A."/>
            <person name="Cheng J.-F."/>
            <person name="Goodwin L."/>
            <person name="Pitluck S."/>
            <person name="Peters L."/>
            <person name="Mikhailova N."/>
            <person name="Chertkov O."/>
            <person name="Han C."/>
            <person name="Tapia R."/>
            <person name="Land M."/>
            <person name="Hauser L."/>
            <person name="Kyrpides N."/>
            <person name="Ivanova N."/>
            <person name="Pagani I."/>
            <person name="Sieprawska-Lupa M."/>
            <person name="Whitman W."/>
            <person name="Woyke T."/>
        </authorList>
    </citation>
    <scope>NUCLEOTIDE SEQUENCE [LARGE SCALE GENOMIC DNA]</scope>
    <source>
        <strain evidence="2">DSM 5666 / JCM 11834 / Kol 5</strain>
    </source>
</reference>
<dbReference type="KEGG" id="mig:Metig_0509"/>
<evidence type="ECO:0008006" key="3">
    <source>
        <dbReference type="Google" id="ProtNLM"/>
    </source>
</evidence>
<protein>
    <recommendedName>
        <fullName evidence="3">Right handed beta helix domain-containing protein</fullName>
    </recommendedName>
</protein>
<dbReference type="Gene3D" id="2.160.20.10">
    <property type="entry name" value="Single-stranded right-handed beta-helix, Pectin lyase-like"/>
    <property type="match status" value="1"/>
</dbReference>
<dbReference type="STRING" id="880724.Metig_0509"/>
<dbReference type="HOGENOM" id="CLU_1639973_0_0_2"/>
<evidence type="ECO:0000313" key="1">
    <source>
        <dbReference type="EMBL" id="AEF96065.1"/>
    </source>
</evidence>
<name>F6BBQ6_METIK</name>
<dbReference type="InterPro" id="IPR012334">
    <property type="entry name" value="Pectin_lyas_fold"/>
</dbReference>
<dbReference type="EMBL" id="CP002737">
    <property type="protein sequence ID" value="AEF96065.1"/>
    <property type="molecule type" value="Genomic_DNA"/>
</dbReference>
<dbReference type="AlphaFoldDB" id="F6BBQ6"/>
<dbReference type="RefSeq" id="WP_013798673.1">
    <property type="nucleotide sequence ID" value="NC_015562.1"/>
</dbReference>
<organism evidence="2">
    <name type="scientific">Methanotorris igneus (strain DSM 5666 / JCM 11834 / Kol 5)</name>
    <dbReference type="NCBI Taxonomy" id="880724"/>
    <lineage>
        <taxon>Archaea</taxon>
        <taxon>Methanobacteriati</taxon>
        <taxon>Methanobacteriota</taxon>
        <taxon>Methanomada group</taxon>
        <taxon>Methanococci</taxon>
        <taxon>Methanococcales</taxon>
        <taxon>Methanocaldococcaceae</taxon>
        <taxon>Methanotorris</taxon>
    </lineage>
</organism>